<proteinExistence type="predicted"/>
<dbReference type="AlphaFoldDB" id="A0A7S3EQ43"/>
<accession>A0A7S3EQ43</accession>
<dbReference type="EMBL" id="HBHX01002878">
    <property type="protein sequence ID" value="CAE0099258.1"/>
    <property type="molecule type" value="Transcribed_RNA"/>
</dbReference>
<name>A0A7S3EQ43_9EUKA</name>
<dbReference type="PANTHER" id="PTHR37563">
    <property type="entry name" value="PHYTANOYL-COA DIOXYGENASE FAMILY PROTEIN (AFU_ORTHOLOGUE AFUA_2G03330)"/>
    <property type="match status" value="1"/>
</dbReference>
<dbReference type="Gene3D" id="2.60.120.620">
    <property type="entry name" value="q2cbj1_9rhob like domain"/>
    <property type="match status" value="1"/>
</dbReference>
<sequence length="136" mass="14956">MGPTTFLPRTHTDDKAHVELRTHSPSSGRAASFVDLESTATAMSAGPPPSARDDLLQRCPRRLGLLKAGDAILFDSRVLHCGGSNDSASRRALFYFSFKRKGARVDEYAGTMDAELQRRRLKLCDSHVWLRGPGTL</sequence>
<organism evidence="1">
    <name type="scientific">Haptolina ericina</name>
    <dbReference type="NCBI Taxonomy" id="156174"/>
    <lineage>
        <taxon>Eukaryota</taxon>
        <taxon>Haptista</taxon>
        <taxon>Haptophyta</taxon>
        <taxon>Prymnesiophyceae</taxon>
        <taxon>Prymnesiales</taxon>
        <taxon>Prymnesiaceae</taxon>
        <taxon>Haptolina</taxon>
    </lineage>
</organism>
<dbReference type="PANTHER" id="PTHR37563:SF2">
    <property type="entry name" value="PHYTANOYL-COA DIOXYGENASE FAMILY PROTEIN (AFU_ORTHOLOGUE AFUA_2G03330)"/>
    <property type="match status" value="1"/>
</dbReference>
<dbReference type="Pfam" id="PF05721">
    <property type="entry name" value="PhyH"/>
    <property type="match status" value="1"/>
</dbReference>
<reference evidence="1" key="1">
    <citation type="submission" date="2021-01" db="EMBL/GenBank/DDBJ databases">
        <authorList>
            <person name="Corre E."/>
            <person name="Pelletier E."/>
            <person name="Niang G."/>
            <person name="Scheremetjew M."/>
            <person name="Finn R."/>
            <person name="Kale V."/>
            <person name="Holt S."/>
            <person name="Cochrane G."/>
            <person name="Meng A."/>
            <person name="Brown T."/>
            <person name="Cohen L."/>
        </authorList>
    </citation>
    <scope>NUCLEOTIDE SEQUENCE</scope>
    <source>
        <strain evidence="1">CCMP281</strain>
    </source>
</reference>
<dbReference type="SUPFAM" id="SSF51197">
    <property type="entry name" value="Clavaminate synthase-like"/>
    <property type="match status" value="1"/>
</dbReference>
<dbReference type="InterPro" id="IPR008775">
    <property type="entry name" value="Phytyl_CoA_dOase-like"/>
</dbReference>
<protein>
    <recommendedName>
        <fullName evidence="2">Phytanoyl-CoA dioxygenase</fullName>
    </recommendedName>
</protein>
<gene>
    <name evidence="1" type="ORF">HERI1096_LOCUS1592</name>
</gene>
<evidence type="ECO:0000313" key="1">
    <source>
        <dbReference type="EMBL" id="CAE0099258.1"/>
    </source>
</evidence>
<evidence type="ECO:0008006" key="2">
    <source>
        <dbReference type="Google" id="ProtNLM"/>
    </source>
</evidence>
<dbReference type="InterPro" id="IPR051961">
    <property type="entry name" value="Fungal_Metabolite_Diox"/>
</dbReference>